<evidence type="ECO:0000313" key="2">
    <source>
        <dbReference type="Proteomes" id="UP000224044"/>
    </source>
</evidence>
<sequence length="90" mass="10705">MNNFTIKKITNEGKEIEHQKIEIFGFNSKEIKAIKIISTSKMKEFYDGLYSQYDFFLEVYYDDSSFKFITCKCLSITDNGNGLYHYEFHL</sequence>
<reference evidence="1 2" key="1">
    <citation type="submission" date="2017-09" db="EMBL/GenBank/DDBJ databases">
        <title>Large-scale bioinformatics analysis of Bacillus genomes uncovers conserved roles of natural products in bacterial physiology.</title>
        <authorList>
            <consortium name="Agbiome Team Llc"/>
            <person name="Bleich R.M."/>
            <person name="Grubbs K.J."/>
            <person name="Santa Maria K.C."/>
            <person name="Allen S.E."/>
            <person name="Farag S."/>
            <person name="Shank E.A."/>
            <person name="Bowers A."/>
        </authorList>
    </citation>
    <scope>NUCLEOTIDE SEQUENCE [LARGE SCALE GENOMIC DNA]</scope>
    <source>
        <strain evidence="1 2">AFS042148</strain>
    </source>
</reference>
<accession>A0AAP8EY50</accession>
<dbReference type="AlphaFoldDB" id="A0AAP8EY50"/>
<evidence type="ECO:0000313" key="1">
    <source>
        <dbReference type="EMBL" id="PHE05837.1"/>
    </source>
</evidence>
<gene>
    <name evidence="1" type="ORF">COF62_29400</name>
</gene>
<dbReference type="EMBL" id="NUSY01000057">
    <property type="protein sequence ID" value="PHE05837.1"/>
    <property type="molecule type" value="Genomic_DNA"/>
</dbReference>
<comment type="caution">
    <text evidence="1">The sequence shown here is derived from an EMBL/GenBank/DDBJ whole genome shotgun (WGS) entry which is preliminary data.</text>
</comment>
<name>A0AAP8EY50_9BACI</name>
<proteinExistence type="predicted"/>
<dbReference type="Proteomes" id="UP000224044">
    <property type="component" value="Unassembled WGS sequence"/>
</dbReference>
<dbReference type="RefSeq" id="WP_061529734.1">
    <property type="nucleotide sequence ID" value="NZ_JARMQX010000002.1"/>
</dbReference>
<organism evidence="1 2">
    <name type="scientific">Bacillus toyonensis</name>
    <dbReference type="NCBI Taxonomy" id="155322"/>
    <lineage>
        <taxon>Bacteria</taxon>
        <taxon>Bacillati</taxon>
        <taxon>Bacillota</taxon>
        <taxon>Bacilli</taxon>
        <taxon>Bacillales</taxon>
        <taxon>Bacillaceae</taxon>
        <taxon>Bacillus</taxon>
        <taxon>Bacillus cereus group</taxon>
    </lineage>
</organism>
<protein>
    <submittedName>
        <fullName evidence="1">Uncharacterized protein</fullName>
    </submittedName>
</protein>